<dbReference type="AlphaFoldDB" id="A0A1A8F3Z4"/>
<name>A0A1A8F3Z4_9TELE</name>
<protein>
    <submittedName>
        <fullName evidence="2">Uncharacterized protein</fullName>
    </submittedName>
</protein>
<reference evidence="2" key="2">
    <citation type="submission" date="2016-06" db="EMBL/GenBank/DDBJ databases">
        <title>The genome of a short-lived fish provides insights into sex chromosome evolution and the genetic control of aging.</title>
        <authorList>
            <person name="Reichwald K."/>
            <person name="Felder M."/>
            <person name="Petzold A."/>
            <person name="Koch P."/>
            <person name="Groth M."/>
            <person name="Platzer M."/>
        </authorList>
    </citation>
    <scope>NUCLEOTIDE SEQUENCE</scope>
    <source>
        <tissue evidence="2">Brain</tissue>
    </source>
</reference>
<keyword evidence="1" id="KW-0732">Signal</keyword>
<accession>A0A1A8F3Z4</accession>
<proteinExistence type="predicted"/>
<evidence type="ECO:0000313" key="2">
    <source>
        <dbReference type="EMBL" id="SBQ52819.1"/>
    </source>
</evidence>
<organism evidence="2">
    <name type="scientific">Nothobranchius korthausae</name>
    <dbReference type="NCBI Taxonomy" id="1143690"/>
    <lineage>
        <taxon>Eukaryota</taxon>
        <taxon>Metazoa</taxon>
        <taxon>Chordata</taxon>
        <taxon>Craniata</taxon>
        <taxon>Vertebrata</taxon>
        <taxon>Euteleostomi</taxon>
        <taxon>Actinopterygii</taxon>
        <taxon>Neopterygii</taxon>
        <taxon>Teleostei</taxon>
        <taxon>Neoteleostei</taxon>
        <taxon>Acanthomorphata</taxon>
        <taxon>Ovalentaria</taxon>
        <taxon>Atherinomorphae</taxon>
        <taxon>Cyprinodontiformes</taxon>
        <taxon>Nothobranchiidae</taxon>
        <taxon>Nothobranchius</taxon>
    </lineage>
</organism>
<feature type="non-terminal residue" evidence="2">
    <location>
        <position position="53"/>
    </location>
</feature>
<feature type="chain" id="PRO_5008369613" evidence="1">
    <location>
        <begin position="23"/>
        <end position="53"/>
    </location>
</feature>
<sequence>NFLNVIKVRGWLLALLSDVTHGYNMLTSLRNVPELLKWSYCSHRLPEYYCPSF</sequence>
<gene>
    <name evidence="2" type="primary">Nfu_g_1_014363</name>
</gene>
<feature type="signal peptide" evidence="1">
    <location>
        <begin position="1"/>
        <end position="22"/>
    </location>
</feature>
<dbReference type="EMBL" id="HAEB01006292">
    <property type="protein sequence ID" value="SBQ52819.1"/>
    <property type="molecule type" value="Transcribed_RNA"/>
</dbReference>
<reference evidence="2" key="1">
    <citation type="submission" date="2016-05" db="EMBL/GenBank/DDBJ databases">
        <authorList>
            <person name="Lavstsen T."/>
            <person name="Jespersen J.S."/>
        </authorList>
    </citation>
    <scope>NUCLEOTIDE SEQUENCE</scope>
    <source>
        <tissue evidence="2">Brain</tissue>
    </source>
</reference>
<feature type="non-terminal residue" evidence="2">
    <location>
        <position position="1"/>
    </location>
</feature>
<evidence type="ECO:0000256" key="1">
    <source>
        <dbReference type="SAM" id="SignalP"/>
    </source>
</evidence>